<proteinExistence type="predicted"/>
<evidence type="ECO:0000256" key="2">
    <source>
        <dbReference type="SAM" id="Phobius"/>
    </source>
</evidence>
<keyword evidence="2" id="KW-1133">Transmembrane helix</keyword>
<feature type="transmembrane region" description="Helical" evidence="2">
    <location>
        <begin position="87"/>
        <end position="108"/>
    </location>
</feature>
<dbReference type="EMBL" id="JAQIFT010000047">
    <property type="protein sequence ID" value="MDA3732372.1"/>
    <property type="molecule type" value="Genomic_DNA"/>
</dbReference>
<keyword evidence="2" id="KW-0812">Transmembrane</keyword>
<comment type="caution">
    <text evidence="3">The sequence shown here is derived from an EMBL/GenBank/DDBJ whole genome shotgun (WGS) entry which is preliminary data.</text>
</comment>
<protein>
    <submittedName>
        <fullName evidence="3">Uncharacterized protein</fullName>
    </submittedName>
</protein>
<dbReference type="RefSeq" id="WP_271012550.1">
    <property type="nucleotide sequence ID" value="NZ_JAQIFT010000047.1"/>
</dbReference>
<evidence type="ECO:0000313" key="4">
    <source>
        <dbReference type="Proteomes" id="UP001169242"/>
    </source>
</evidence>
<gene>
    <name evidence="3" type="ORF">PBV87_12825</name>
</gene>
<organism evidence="3 4">
    <name type="scientific">Holtiella tumoricola</name>
    <dbReference type="NCBI Taxonomy" id="3018743"/>
    <lineage>
        <taxon>Bacteria</taxon>
        <taxon>Bacillati</taxon>
        <taxon>Bacillota</taxon>
        <taxon>Clostridia</taxon>
        <taxon>Lachnospirales</taxon>
        <taxon>Cellulosilyticaceae</taxon>
        <taxon>Holtiella</taxon>
    </lineage>
</organism>
<keyword evidence="2" id="KW-0472">Membrane</keyword>
<accession>A0AA42DNY3</accession>
<name>A0AA42DNY3_9FIRM</name>
<reference evidence="3" key="1">
    <citation type="journal article" date="2023" name="Int. J. Syst. Evol. Microbiol.">
        <title>&lt;i&gt;Holtiella tumoricola&lt;/i&gt; gen. nov. sp. nov., isolated from a human clinical sample.</title>
        <authorList>
            <person name="Allen-Vercoe E."/>
            <person name="Daigneault M.C."/>
            <person name="Vancuren S.J."/>
            <person name="Cochrane K."/>
            <person name="O'Neal L.L."/>
            <person name="Sankaranarayanan K."/>
            <person name="Lawson P.A."/>
        </authorList>
    </citation>
    <scope>NUCLEOTIDE SEQUENCE</scope>
    <source>
        <strain evidence="3">CC70A</strain>
    </source>
</reference>
<evidence type="ECO:0000313" key="3">
    <source>
        <dbReference type="EMBL" id="MDA3732372.1"/>
    </source>
</evidence>
<feature type="coiled-coil region" evidence="1">
    <location>
        <begin position="122"/>
        <end position="165"/>
    </location>
</feature>
<dbReference type="Proteomes" id="UP001169242">
    <property type="component" value="Unassembled WGS sequence"/>
</dbReference>
<keyword evidence="1" id="KW-0175">Coiled coil</keyword>
<sequence>MHLIGYGKYIGELMSTIDFEEDIMSEIVKSDMPKGNITYNDFFIKDINDSTINKLQERLEGHEETQLKQMKIVVDDMISNENILDHIGRMLSVVALLVSVLGFVFSAYSLGINIVSNNIGKAEVLINQLDSKKEDVQQIQDTQKIEEAEEVKTMLEINKDFLRTLDIMYFGMIVIYITGIVYAIYKIYKNYQSKIVKKKLICIQIAIDNILNES</sequence>
<keyword evidence="4" id="KW-1185">Reference proteome</keyword>
<dbReference type="AlphaFoldDB" id="A0AA42DNY3"/>
<feature type="transmembrane region" description="Helical" evidence="2">
    <location>
        <begin position="167"/>
        <end position="188"/>
    </location>
</feature>
<evidence type="ECO:0000256" key="1">
    <source>
        <dbReference type="SAM" id="Coils"/>
    </source>
</evidence>